<name>A0A699VDH9_TANCI</name>
<gene>
    <name evidence="1" type="ORF">Tci_903550</name>
</gene>
<organism evidence="1">
    <name type="scientific">Tanacetum cinerariifolium</name>
    <name type="common">Dalmatian daisy</name>
    <name type="synonym">Chrysanthemum cinerariifolium</name>
    <dbReference type="NCBI Taxonomy" id="118510"/>
    <lineage>
        <taxon>Eukaryota</taxon>
        <taxon>Viridiplantae</taxon>
        <taxon>Streptophyta</taxon>
        <taxon>Embryophyta</taxon>
        <taxon>Tracheophyta</taxon>
        <taxon>Spermatophyta</taxon>
        <taxon>Magnoliopsida</taxon>
        <taxon>eudicotyledons</taxon>
        <taxon>Gunneridae</taxon>
        <taxon>Pentapetalae</taxon>
        <taxon>asterids</taxon>
        <taxon>campanulids</taxon>
        <taxon>Asterales</taxon>
        <taxon>Asteraceae</taxon>
        <taxon>Asteroideae</taxon>
        <taxon>Anthemideae</taxon>
        <taxon>Anthemidinae</taxon>
        <taxon>Tanacetum</taxon>
    </lineage>
</organism>
<sequence length="33" mass="3482">AQVHSLGKAMPALAPEGHAHSLEKVGAKDRYVI</sequence>
<evidence type="ECO:0000313" key="1">
    <source>
        <dbReference type="EMBL" id="GFD31581.1"/>
    </source>
</evidence>
<dbReference type="AlphaFoldDB" id="A0A699VDH9"/>
<feature type="non-terminal residue" evidence="1">
    <location>
        <position position="1"/>
    </location>
</feature>
<protein>
    <submittedName>
        <fullName evidence="1">Uncharacterized protein</fullName>
    </submittedName>
</protein>
<reference evidence="1" key="1">
    <citation type="journal article" date="2019" name="Sci. Rep.">
        <title>Draft genome of Tanacetum cinerariifolium, the natural source of mosquito coil.</title>
        <authorList>
            <person name="Yamashiro T."/>
            <person name="Shiraishi A."/>
            <person name="Satake H."/>
            <person name="Nakayama K."/>
        </authorList>
    </citation>
    <scope>NUCLEOTIDE SEQUENCE</scope>
</reference>
<proteinExistence type="predicted"/>
<accession>A0A699VDH9</accession>
<dbReference type="EMBL" id="BKCJ011415554">
    <property type="protein sequence ID" value="GFD31581.1"/>
    <property type="molecule type" value="Genomic_DNA"/>
</dbReference>
<comment type="caution">
    <text evidence="1">The sequence shown here is derived from an EMBL/GenBank/DDBJ whole genome shotgun (WGS) entry which is preliminary data.</text>
</comment>